<feature type="region of interest" description="Disordered" evidence="1">
    <location>
        <begin position="683"/>
        <end position="729"/>
    </location>
</feature>
<feature type="compositionally biased region" description="Low complexity" evidence="1">
    <location>
        <begin position="573"/>
        <end position="594"/>
    </location>
</feature>
<dbReference type="Proteomes" id="UP001054857">
    <property type="component" value="Unassembled WGS sequence"/>
</dbReference>
<evidence type="ECO:0000313" key="2">
    <source>
        <dbReference type="EMBL" id="GFR46916.1"/>
    </source>
</evidence>
<evidence type="ECO:0000256" key="1">
    <source>
        <dbReference type="SAM" id="MobiDB-lite"/>
    </source>
</evidence>
<sequence>MEASATTCPSQRHRSVADVLHELSVPALDTLYEKLQAARCLTAARLTCRALREAIDGSVRKLRLTVKKSVRKKWEAGHLPSLLRWPRCTSINLVYAVRGQSVEASEDAASLLALPFSGLPLEARKRIKHLELEEDDDKPLPAVETVVSVLVHRLPALRELEIFELSGMSYGRPNLQLMYDSMASLSYLERLKLPSVAALQCVSVLAASGSSDSSVCRLRRLEIHPSIALDESVVNPESLGELARLTTLRELRLYDCDLLSDSRFEPEEEAQGDAFARRTSHHARRRPALLPLLSCLPPSLERLELDRCRYPNARQDFDLVLHLQDGAIQEVELPAGEWGSGMRLTTLLDLAKHELLPILQQHETQPQPQLQPPLASRRRQQRGRKAERSGGPREHLYGSSRRLPSLIVSLLQVDVAGEESLSRGDEAALRDLLPCFSNVKIGTFEVPQGSSRAAVLQVVGLLGEPGQVNVKADCRLLNYPELDIRMRSEAPLLTAAAVVAEQLPLQQQQRLAGGTGAKAAAGDPGSQPSQLSHLPPLPPLTAVLTEALARMSAEATAAAADVGDTIVAPTTTTVGHPVATTGPSSSSTAGAATAAEEEEEEEEVMVLLRGSLIAPLTEVIPRYEWIYSLEQRAVAIASGRPGDYVAGFQALPPLGALVLSCKNRQAAEAVMQAAAARRAEAEAEEVKAEEAEASTQQGLRAAAAGTDGGETGAAERERRRSEAAAGAEGARGAVAGPVAGALQVTRLGCRPVDMPLGNALLEPVLKVMQEAWQAAAAGGDCDIRRRLGWLLGLRDGLQQLPRVKVPFIVR</sequence>
<evidence type="ECO:0000313" key="3">
    <source>
        <dbReference type="Proteomes" id="UP001054857"/>
    </source>
</evidence>
<feature type="region of interest" description="Disordered" evidence="1">
    <location>
        <begin position="509"/>
        <end position="536"/>
    </location>
</feature>
<reference evidence="2 3" key="1">
    <citation type="journal article" date="2021" name="Sci. Rep.">
        <title>Genome sequencing of the multicellular alga Astrephomene provides insights into convergent evolution of germ-soma differentiation.</title>
        <authorList>
            <person name="Yamashita S."/>
            <person name="Yamamoto K."/>
            <person name="Matsuzaki R."/>
            <person name="Suzuki S."/>
            <person name="Yamaguchi H."/>
            <person name="Hirooka S."/>
            <person name="Minakuchi Y."/>
            <person name="Miyagishima S."/>
            <person name="Kawachi M."/>
            <person name="Toyoda A."/>
            <person name="Nozaki H."/>
        </authorList>
    </citation>
    <scope>NUCLEOTIDE SEQUENCE [LARGE SCALE GENOMIC DNA]</scope>
    <source>
        <strain evidence="2 3">NIES-4017</strain>
    </source>
</reference>
<dbReference type="EMBL" id="BMAR01000016">
    <property type="protein sequence ID" value="GFR46916.1"/>
    <property type="molecule type" value="Genomic_DNA"/>
</dbReference>
<dbReference type="AlphaFoldDB" id="A0AAD3DRW7"/>
<accession>A0AAD3DRW7</accession>
<feature type="region of interest" description="Disordered" evidence="1">
    <location>
        <begin position="573"/>
        <end position="599"/>
    </location>
</feature>
<protein>
    <submittedName>
        <fullName evidence="2">Uncharacterized protein</fullName>
    </submittedName>
</protein>
<keyword evidence="3" id="KW-1185">Reference proteome</keyword>
<gene>
    <name evidence="2" type="ORF">Agub_g8563</name>
</gene>
<feature type="compositionally biased region" description="Low complexity" evidence="1">
    <location>
        <begin position="517"/>
        <end position="534"/>
    </location>
</feature>
<dbReference type="SUPFAM" id="SSF52047">
    <property type="entry name" value="RNI-like"/>
    <property type="match status" value="1"/>
</dbReference>
<feature type="region of interest" description="Disordered" evidence="1">
    <location>
        <begin position="362"/>
        <end position="398"/>
    </location>
</feature>
<organism evidence="2 3">
    <name type="scientific">Astrephomene gubernaculifera</name>
    <dbReference type="NCBI Taxonomy" id="47775"/>
    <lineage>
        <taxon>Eukaryota</taxon>
        <taxon>Viridiplantae</taxon>
        <taxon>Chlorophyta</taxon>
        <taxon>core chlorophytes</taxon>
        <taxon>Chlorophyceae</taxon>
        <taxon>CS clade</taxon>
        <taxon>Chlamydomonadales</taxon>
        <taxon>Astrephomenaceae</taxon>
        <taxon>Astrephomene</taxon>
    </lineage>
</organism>
<name>A0AAD3DRW7_9CHLO</name>
<proteinExistence type="predicted"/>
<feature type="compositionally biased region" description="Basic and acidic residues" evidence="1">
    <location>
        <begin position="713"/>
        <end position="722"/>
    </location>
</feature>
<feature type="compositionally biased region" description="Low complexity" evidence="1">
    <location>
        <begin position="362"/>
        <end position="375"/>
    </location>
</feature>
<feature type="compositionally biased region" description="Basic and acidic residues" evidence="1">
    <location>
        <begin position="384"/>
        <end position="396"/>
    </location>
</feature>
<comment type="caution">
    <text evidence="2">The sequence shown here is derived from an EMBL/GenBank/DDBJ whole genome shotgun (WGS) entry which is preliminary data.</text>
</comment>